<evidence type="ECO:0000313" key="2">
    <source>
        <dbReference type="EMBL" id="MCD9640483.1"/>
    </source>
</evidence>
<name>A0ABS8V049_DATST</name>
<feature type="compositionally biased region" description="Basic and acidic residues" evidence="1">
    <location>
        <begin position="114"/>
        <end position="133"/>
    </location>
</feature>
<organism evidence="2 3">
    <name type="scientific">Datura stramonium</name>
    <name type="common">Jimsonweed</name>
    <name type="synonym">Common thornapple</name>
    <dbReference type="NCBI Taxonomy" id="4076"/>
    <lineage>
        <taxon>Eukaryota</taxon>
        <taxon>Viridiplantae</taxon>
        <taxon>Streptophyta</taxon>
        <taxon>Embryophyta</taxon>
        <taxon>Tracheophyta</taxon>
        <taxon>Spermatophyta</taxon>
        <taxon>Magnoliopsida</taxon>
        <taxon>eudicotyledons</taxon>
        <taxon>Gunneridae</taxon>
        <taxon>Pentapetalae</taxon>
        <taxon>asterids</taxon>
        <taxon>lamiids</taxon>
        <taxon>Solanales</taxon>
        <taxon>Solanaceae</taxon>
        <taxon>Solanoideae</taxon>
        <taxon>Datureae</taxon>
        <taxon>Datura</taxon>
    </lineage>
</organism>
<feature type="region of interest" description="Disordered" evidence="1">
    <location>
        <begin position="92"/>
        <end position="133"/>
    </location>
</feature>
<comment type="caution">
    <text evidence="2">The sequence shown here is derived from an EMBL/GenBank/DDBJ whole genome shotgun (WGS) entry which is preliminary data.</text>
</comment>
<accession>A0ABS8V049</accession>
<reference evidence="2 3" key="1">
    <citation type="journal article" date="2021" name="BMC Genomics">
        <title>Datura genome reveals duplications of psychoactive alkaloid biosynthetic genes and high mutation rate following tissue culture.</title>
        <authorList>
            <person name="Rajewski A."/>
            <person name="Carter-House D."/>
            <person name="Stajich J."/>
            <person name="Litt A."/>
        </authorList>
    </citation>
    <scope>NUCLEOTIDE SEQUENCE [LARGE SCALE GENOMIC DNA]</scope>
    <source>
        <strain evidence="2">AR-01</strain>
    </source>
</reference>
<sequence>MRVSFSGAGEEDKGGSKMINRDRGIPLRKTRMSKALLNFSSIIEKFPRETKRTVSWLERQFTTQANRDYDSSNVVGYPTAVAAAAFVVKSIEGKSNRDQTRTNNGANKPLNKIKSKEDDTIGRSEKSTSKSKA</sequence>
<proteinExistence type="predicted"/>
<protein>
    <submittedName>
        <fullName evidence="2">Uncharacterized protein</fullName>
    </submittedName>
</protein>
<feature type="region of interest" description="Disordered" evidence="1">
    <location>
        <begin position="1"/>
        <end position="26"/>
    </location>
</feature>
<dbReference type="EMBL" id="JACEIK010003137">
    <property type="protein sequence ID" value="MCD9640483.1"/>
    <property type="molecule type" value="Genomic_DNA"/>
</dbReference>
<evidence type="ECO:0000256" key="1">
    <source>
        <dbReference type="SAM" id="MobiDB-lite"/>
    </source>
</evidence>
<dbReference type="Proteomes" id="UP000823775">
    <property type="component" value="Unassembled WGS sequence"/>
</dbReference>
<feature type="compositionally biased region" description="Basic and acidic residues" evidence="1">
    <location>
        <begin position="10"/>
        <end position="25"/>
    </location>
</feature>
<evidence type="ECO:0000313" key="3">
    <source>
        <dbReference type="Proteomes" id="UP000823775"/>
    </source>
</evidence>
<gene>
    <name evidence="2" type="ORF">HAX54_025821</name>
</gene>
<keyword evidence="3" id="KW-1185">Reference proteome</keyword>